<organism evidence="2 3">
    <name type="scientific">Rhizophagus irregularis</name>
    <dbReference type="NCBI Taxonomy" id="588596"/>
    <lineage>
        <taxon>Eukaryota</taxon>
        <taxon>Fungi</taxon>
        <taxon>Fungi incertae sedis</taxon>
        <taxon>Mucoromycota</taxon>
        <taxon>Glomeromycotina</taxon>
        <taxon>Glomeromycetes</taxon>
        <taxon>Glomerales</taxon>
        <taxon>Glomeraceae</taxon>
        <taxon>Rhizophagus</taxon>
    </lineage>
</organism>
<feature type="region of interest" description="Disordered" evidence="1">
    <location>
        <begin position="425"/>
        <end position="459"/>
    </location>
</feature>
<evidence type="ECO:0000313" key="2">
    <source>
        <dbReference type="EMBL" id="PKK59102.1"/>
    </source>
</evidence>
<reference evidence="2 3" key="1">
    <citation type="submission" date="2016-04" db="EMBL/GenBank/DDBJ databases">
        <title>Genome analyses suggest a sexual origin of heterokaryosis in a supposedly ancient asexual fungus.</title>
        <authorList>
            <person name="Ropars J."/>
            <person name="Sedzielewska K."/>
            <person name="Noel J."/>
            <person name="Charron P."/>
            <person name="Farinelli L."/>
            <person name="Marton T."/>
            <person name="Kruger M."/>
            <person name="Pelin A."/>
            <person name="Brachmann A."/>
            <person name="Corradi N."/>
        </authorList>
    </citation>
    <scope>NUCLEOTIDE SEQUENCE [LARGE SCALE GENOMIC DNA]</scope>
    <source>
        <strain evidence="2 3">C2</strain>
    </source>
</reference>
<dbReference type="Proteomes" id="UP000233469">
    <property type="component" value="Unassembled WGS sequence"/>
</dbReference>
<dbReference type="OrthoDB" id="2442738at2759"/>
<comment type="caution">
    <text evidence="2">The sequence shown here is derived from an EMBL/GenBank/DDBJ whole genome shotgun (WGS) entry which is preliminary data.</text>
</comment>
<protein>
    <submittedName>
        <fullName evidence="2">Uncharacterized protein</fullName>
    </submittedName>
</protein>
<name>A0A2N1MBT2_9GLOM</name>
<accession>A0A2N1MBT2</accession>
<dbReference type="VEuPathDB" id="FungiDB:RhiirFUN_013422"/>
<dbReference type="AlphaFoldDB" id="A0A2N1MBT2"/>
<sequence>MSSSVLYKNIYNFLLNSPSDHITAFSVIFQLIEDDAWYSKDKLKEIIHQAIIVVKKNYDQTSEKYLKLVDIPLKFDDAYEGVSSLRNIKESKQEEPLTKNEIETNLRVLKTNLKNSKALYTSHFRKYLKKKSASDLSWRVSLASQVICADLKMVRTLEVEAYNFFMDPADRMKVTAPDLVKDNCDSFVLNFIDSITDVPNNILLHDKSWKESNEKLGKVTLGILDILRDIWKNPAFGPKLVKSQSEGTYMTNVIVPIIRASLKDLSVGKSGYISTAERQSIASKDRKGIGKRPDVMFIASCNERVYELIYGESSRIICDEQKKENDKVKTWREMNDGMYWAHKGCKPDKDEFGIIGIQVAGTEMHLNIIIRGMDEIHRFYNLRTVKIPIQPTDGDTVFKFVETLLIIWNILHVNIFLLYYALPTSSSSSTENSSTVSSSPRSSSPPKMKKRKSIKFEKK</sequence>
<dbReference type="VEuPathDB" id="FungiDB:FUN_023709"/>
<feature type="compositionally biased region" description="Low complexity" evidence="1">
    <location>
        <begin position="425"/>
        <end position="446"/>
    </location>
</feature>
<dbReference type="EMBL" id="LLXL01003219">
    <property type="protein sequence ID" value="PKK59102.1"/>
    <property type="molecule type" value="Genomic_DNA"/>
</dbReference>
<proteinExistence type="predicted"/>
<gene>
    <name evidence="2" type="ORF">RhiirC2_720048</name>
</gene>
<reference evidence="2 3" key="2">
    <citation type="submission" date="2017-10" db="EMBL/GenBank/DDBJ databases">
        <title>Extensive intraspecific genome diversity in a model arbuscular mycorrhizal fungus.</title>
        <authorList>
            <person name="Chen E.C.H."/>
            <person name="Morin E."/>
            <person name="Baudet D."/>
            <person name="Noel J."/>
            <person name="Ndikumana S."/>
            <person name="Charron P."/>
            <person name="St-Onge C."/>
            <person name="Giorgi J."/>
            <person name="Grigoriev I.V."/>
            <person name="Roux C."/>
            <person name="Martin F.M."/>
            <person name="Corradi N."/>
        </authorList>
    </citation>
    <scope>NUCLEOTIDE SEQUENCE [LARGE SCALE GENOMIC DNA]</scope>
    <source>
        <strain evidence="2 3">C2</strain>
    </source>
</reference>
<dbReference type="VEuPathDB" id="FungiDB:RhiirA1_533049"/>
<evidence type="ECO:0000256" key="1">
    <source>
        <dbReference type="SAM" id="MobiDB-lite"/>
    </source>
</evidence>
<evidence type="ECO:0000313" key="3">
    <source>
        <dbReference type="Proteomes" id="UP000233469"/>
    </source>
</evidence>